<evidence type="ECO:0000313" key="1">
    <source>
        <dbReference type="EMBL" id="MEN7549034.1"/>
    </source>
</evidence>
<dbReference type="Gene3D" id="2.10.10.20">
    <property type="entry name" value="Carbohydrate-binding module superfamily 5/12"/>
    <property type="match status" value="1"/>
</dbReference>
<dbReference type="InterPro" id="IPR036573">
    <property type="entry name" value="CBM_sf_5/12"/>
</dbReference>
<evidence type="ECO:0000313" key="2">
    <source>
        <dbReference type="Proteomes" id="UP001403385"/>
    </source>
</evidence>
<dbReference type="RefSeq" id="WP_346821806.1">
    <property type="nucleotide sequence ID" value="NZ_JBDKWZ010000007.1"/>
</dbReference>
<organism evidence="1 2">
    <name type="scientific">Rapidithrix thailandica</name>
    <dbReference type="NCBI Taxonomy" id="413964"/>
    <lineage>
        <taxon>Bacteria</taxon>
        <taxon>Pseudomonadati</taxon>
        <taxon>Bacteroidota</taxon>
        <taxon>Cytophagia</taxon>
        <taxon>Cytophagales</taxon>
        <taxon>Flammeovirgaceae</taxon>
        <taxon>Rapidithrix</taxon>
    </lineage>
</organism>
<dbReference type="SUPFAM" id="SSF51055">
    <property type="entry name" value="Carbohydrate binding domain"/>
    <property type="match status" value="1"/>
</dbReference>
<dbReference type="Proteomes" id="UP001403385">
    <property type="component" value="Unassembled WGS sequence"/>
</dbReference>
<dbReference type="GO" id="GO:0005975">
    <property type="term" value="P:carbohydrate metabolic process"/>
    <property type="evidence" value="ECO:0007669"/>
    <property type="project" value="InterPro"/>
</dbReference>
<dbReference type="EMBL" id="JBDKWZ010000007">
    <property type="protein sequence ID" value="MEN7549034.1"/>
    <property type="molecule type" value="Genomic_DNA"/>
</dbReference>
<name>A0AAW9S9J9_9BACT</name>
<dbReference type="GO" id="GO:0004553">
    <property type="term" value="F:hydrolase activity, hydrolyzing O-glycosyl compounds"/>
    <property type="evidence" value="ECO:0007669"/>
    <property type="project" value="InterPro"/>
</dbReference>
<keyword evidence="2" id="KW-1185">Reference proteome</keyword>
<sequence>MAVQMTRKRLYYLSPKVTGEVNPGDIPGLQPWSAATTYAQDDFVEYGRKIWKSRQGNNQGNVPAENAYWTEISAEELAHIQNTDTHLAKGTPDEVSAAELRRLLNNQIVLERFVSSDNIVKTAHWLFRGAKTFGPPQYSVAEIISLDWEVRLSGESSWMAKADWAAVQAYSAARNSTDQWYLRGTAQTKAGLENIEIGIGIQLV</sequence>
<protein>
    <submittedName>
        <fullName evidence="1">Uncharacterized protein</fullName>
    </submittedName>
</protein>
<proteinExistence type="predicted"/>
<reference evidence="1 2" key="1">
    <citation type="submission" date="2024-04" db="EMBL/GenBank/DDBJ databases">
        <title>Novel genus in family Flammeovirgaceae.</title>
        <authorList>
            <person name="Nguyen T.H."/>
            <person name="Vuong T.Q."/>
            <person name="Le H."/>
            <person name="Kim S.-G."/>
        </authorList>
    </citation>
    <scope>NUCLEOTIDE SEQUENCE [LARGE SCALE GENOMIC DNA]</scope>
    <source>
        <strain evidence="1 2">JCM 23209</strain>
    </source>
</reference>
<dbReference type="AlphaFoldDB" id="A0AAW9S9J9"/>
<dbReference type="GO" id="GO:0005576">
    <property type="term" value="C:extracellular region"/>
    <property type="evidence" value="ECO:0007669"/>
    <property type="project" value="InterPro"/>
</dbReference>
<accession>A0AAW9S9J9</accession>
<dbReference type="GO" id="GO:0030246">
    <property type="term" value="F:carbohydrate binding"/>
    <property type="evidence" value="ECO:0007669"/>
    <property type="project" value="InterPro"/>
</dbReference>
<comment type="caution">
    <text evidence="1">The sequence shown here is derived from an EMBL/GenBank/DDBJ whole genome shotgun (WGS) entry which is preliminary data.</text>
</comment>
<gene>
    <name evidence="1" type="ORF">AAG747_14010</name>
</gene>